<evidence type="ECO:0000256" key="13">
    <source>
        <dbReference type="SAM" id="MobiDB-lite"/>
    </source>
</evidence>
<evidence type="ECO:0000256" key="12">
    <source>
        <dbReference type="PROSITE-ProRule" id="PRU10141"/>
    </source>
</evidence>
<protein>
    <recommendedName>
        <fullName evidence="2">calcium/calmodulin-dependent protein kinase</fullName>
        <ecNumber evidence="2">2.7.11.17</ecNumber>
    </recommendedName>
</protein>
<dbReference type="CDD" id="cd14086">
    <property type="entry name" value="STKc_CaMKII"/>
    <property type="match status" value="1"/>
</dbReference>
<dbReference type="Gene3D" id="3.30.200.20">
    <property type="entry name" value="Phosphorylase Kinase, domain 1"/>
    <property type="match status" value="1"/>
</dbReference>
<dbReference type="SUPFAM" id="SSF54427">
    <property type="entry name" value="NTF2-like"/>
    <property type="match status" value="1"/>
</dbReference>
<dbReference type="Gene3D" id="1.10.510.10">
    <property type="entry name" value="Transferase(Phosphotransferase) domain 1"/>
    <property type="match status" value="1"/>
</dbReference>
<evidence type="ECO:0000256" key="3">
    <source>
        <dbReference type="ARBA" id="ARBA00022527"/>
    </source>
</evidence>
<dbReference type="Gene3D" id="6.10.140.620">
    <property type="match status" value="1"/>
</dbReference>
<dbReference type="GO" id="GO:0016301">
    <property type="term" value="F:kinase activity"/>
    <property type="evidence" value="ECO:0007669"/>
    <property type="project" value="UniProtKB-KW"/>
</dbReference>
<evidence type="ECO:0000256" key="4">
    <source>
        <dbReference type="ARBA" id="ARBA00022553"/>
    </source>
</evidence>
<evidence type="ECO:0000256" key="8">
    <source>
        <dbReference type="ARBA" id="ARBA00022840"/>
    </source>
</evidence>
<dbReference type="SUPFAM" id="SSF56112">
    <property type="entry name" value="Protein kinase-like (PK-like)"/>
    <property type="match status" value="1"/>
</dbReference>
<evidence type="ECO:0000256" key="7">
    <source>
        <dbReference type="ARBA" id="ARBA00022777"/>
    </source>
</evidence>
<feature type="region of interest" description="Disordered" evidence="13">
    <location>
        <begin position="350"/>
        <end position="447"/>
    </location>
</feature>
<dbReference type="RefSeq" id="XP_045551246.1">
    <property type="nucleotide sequence ID" value="XM_045695290.1"/>
</dbReference>
<gene>
    <name evidence="16" type="primary">LOC100195738</name>
</gene>
<keyword evidence="9" id="KW-0112">Calmodulin-binding</keyword>
<dbReference type="PROSITE" id="PS50011">
    <property type="entry name" value="PROTEIN_KINASE_DOM"/>
    <property type="match status" value="1"/>
</dbReference>
<dbReference type="Pfam" id="PF08332">
    <property type="entry name" value="CaMKII_AD"/>
    <property type="match status" value="1"/>
</dbReference>
<evidence type="ECO:0000313" key="16">
    <source>
        <dbReference type="RefSeq" id="XP_045551246.1"/>
    </source>
</evidence>
<keyword evidence="5" id="KW-0808">Transferase</keyword>
<evidence type="ECO:0000313" key="15">
    <source>
        <dbReference type="Proteomes" id="UP001652741"/>
    </source>
</evidence>
<dbReference type="SMART" id="SM00220">
    <property type="entry name" value="S_TKc"/>
    <property type="match status" value="1"/>
</dbReference>
<evidence type="ECO:0000256" key="1">
    <source>
        <dbReference type="ARBA" id="ARBA00005354"/>
    </source>
</evidence>
<dbReference type="InterPro" id="IPR013543">
    <property type="entry name" value="Ca/CaM-dep_prot_kinase-assoc"/>
</dbReference>
<sequence>MAATTCTRFTDDFQLYEELGKGAFSVVRRCVKLCTGQEYAAKIINTKKLSARDHQKLEREARICRLLKHSNIVRLHDSISEEGFHYLLFDLVTGGELFEDIVAREYYSEADASHCITQILDSVHHIHQHDIVHRDLKPENLLLASKCKNAAVKLADFGLAIEVQGDQQAWFGFAGTPGYLSPEVLRKEAYGKPVDIWACGVILYILLVGYPPFWDEDQHKLYQQIKAGAYDFPSPEWDTVTPEAKNLINQMLTINPAKRITAQEALKHPWVCQRSTVASMMHRQETVECLKKFNARRKLKGAVLTAMLVSRNFSAAKSLLNKKADVKESTDSSTTVEDEDVKASKLPDLFGVVRRASGPMSDREGGTSTPPPAAPSTASPPMAHTPMQLSRLSDLVSNVRRSSAPSTAPTPPAPAEAEVVPAPRPTPHPSHPTSPPPPMSLSSLSLTSQTRKQDIIKITEQLIQAVNNGDFEAYAKICDPGLTSFEPEALGNLVEGMDFHRFYFENLLSKNSKPIHTTILNPHVHLIGEDAACIAYIRLTQFVDGLGHPRSSQSEETRVWHRRDSKWQNVHFHCSGAPAAPLQ</sequence>
<keyword evidence="8 12" id="KW-0067">ATP-binding</keyword>
<feature type="compositionally biased region" description="Pro residues" evidence="13">
    <location>
        <begin position="422"/>
        <end position="439"/>
    </location>
</feature>
<organism evidence="15 16">
    <name type="scientific">Salmo salar</name>
    <name type="common">Atlantic salmon</name>
    <dbReference type="NCBI Taxonomy" id="8030"/>
    <lineage>
        <taxon>Eukaryota</taxon>
        <taxon>Metazoa</taxon>
        <taxon>Chordata</taxon>
        <taxon>Craniata</taxon>
        <taxon>Vertebrata</taxon>
        <taxon>Euteleostomi</taxon>
        <taxon>Actinopterygii</taxon>
        <taxon>Neopterygii</taxon>
        <taxon>Teleostei</taxon>
        <taxon>Protacanthopterygii</taxon>
        <taxon>Salmoniformes</taxon>
        <taxon>Salmonidae</taxon>
        <taxon>Salmoninae</taxon>
        <taxon>Salmo</taxon>
    </lineage>
</organism>
<proteinExistence type="inferred from homology"/>
<dbReference type="GeneID" id="100195738"/>
<dbReference type="EC" id="2.7.11.17" evidence="2"/>
<evidence type="ECO:0000256" key="5">
    <source>
        <dbReference type="ARBA" id="ARBA00022679"/>
    </source>
</evidence>
<keyword evidence="7 16" id="KW-0418">Kinase</keyword>
<keyword evidence="4" id="KW-0597">Phosphoprotein</keyword>
<accession>A0ABM3CXG6</accession>
<keyword evidence="3" id="KW-0723">Serine/threonine-protein kinase</keyword>
<dbReference type="PROSITE" id="PS00108">
    <property type="entry name" value="PROTEIN_KINASE_ST"/>
    <property type="match status" value="1"/>
</dbReference>
<dbReference type="Proteomes" id="UP001652741">
    <property type="component" value="Chromosome ssa15"/>
</dbReference>
<keyword evidence="15" id="KW-1185">Reference proteome</keyword>
<name>A0ABM3CXG6_SALSA</name>
<comment type="similarity">
    <text evidence="1">Belongs to the protein kinase superfamily. CAMK Ser/Thr protein kinase family. CaMK subfamily.</text>
</comment>
<dbReference type="InterPro" id="IPR011009">
    <property type="entry name" value="Kinase-like_dom_sf"/>
</dbReference>
<dbReference type="PANTHER" id="PTHR24347">
    <property type="entry name" value="SERINE/THREONINE-PROTEIN KINASE"/>
    <property type="match status" value="1"/>
</dbReference>
<evidence type="ECO:0000256" key="10">
    <source>
        <dbReference type="ARBA" id="ARBA00047307"/>
    </source>
</evidence>
<dbReference type="InterPro" id="IPR008271">
    <property type="entry name" value="Ser/Thr_kinase_AS"/>
</dbReference>
<keyword evidence="6 12" id="KW-0547">Nucleotide-binding</keyword>
<evidence type="ECO:0000256" key="11">
    <source>
        <dbReference type="ARBA" id="ARBA00047430"/>
    </source>
</evidence>
<dbReference type="InterPro" id="IPR032710">
    <property type="entry name" value="NTF2-like_dom_sf"/>
</dbReference>
<evidence type="ECO:0000256" key="6">
    <source>
        <dbReference type="ARBA" id="ARBA00022741"/>
    </source>
</evidence>
<dbReference type="InterPro" id="IPR000719">
    <property type="entry name" value="Prot_kinase_dom"/>
</dbReference>
<evidence type="ECO:0000259" key="14">
    <source>
        <dbReference type="PROSITE" id="PS50011"/>
    </source>
</evidence>
<reference evidence="16" key="1">
    <citation type="submission" date="2025-08" db="UniProtKB">
        <authorList>
            <consortium name="RefSeq"/>
        </authorList>
    </citation>
    <scope>IDENTIFICATION</scope>
</reference>
<evidence type="ECO:0000256" key="2">
    <source>
        <dbReference type="ARBA" id="ARBA00012434"/>
    </source>
</evidence>
<dbReference type="PROSITE" id="PS00107">
    <property type="entry name" value="PROTEIN_KINASE_ATP"/>
    <property type="match status" value="1"/>
</dbReference>
<comment type="catalytic activity">
    <reaction evidence="11">
        <text>L-seryl-[protein] + ATP = O-phospho-L-seryl-[protein] + ADP + H(+)</text>
        <dbReference type="Rhea" id="RHEA:17989"/>
        <dbReference type="Rhea" id="RHEA-COMP:9863"/>
        <dbReference type="Rhea" id="RHEA-COMP:11604"/>
        <dbReference type="ChEBI" id="CHEBI:15378"/>
        <dbReference type="ChEBI" id="CHEBI:29999"/>
        <dbReference type="ChEBI" id="CHEBI:30616"/>
        <dbReference type="ChEBI" id="CHEBI:83421"/>
        <dbReference type="ChEBI" id="CHEBI:456216"/>
        <dbReference type="EC" id="2.7.11.17"/>
    </reaction>
</comment>
<feature type="binding site" evidence="12">
    <location>
        <position position="42"/>
    </location>
    <ligand>
        <name>ATP</name>
        <dbReference type="ChEBI" id="CHEBI:30616"/>
    </ligand>
</feature>
<comment type="catalytic activity">
    <reaction evidence="10">
        <text>L-threonyl-[protein] + ATP = O-phospho-L-threonyl-[protein] + ADP + H(+)</text>
        <dbReference type="Rhea" id="RHEA:46608"/>
        <dbReference type="Rhea" id="RHEA-COMP:11060"/>
        <dbReference type="Rhea" id="RHEA-COMP:11605"/>
        <dbReference type="ChEBI" id="CHEBI:15378"/>
        <dbReference type="ChEBI" id="CHEBI:30013"/>
        <dbReference type="ChEBI" id="CHEBI:30616"/>
        <dbReference type="ChEBI" id="CHEBI:61977"/>
        <dbReference type="ChEBI" id="CHEBI:456216"/>
        <dbReference type="EC" id="2.7.11.17"/>
    </reaction>
</comment>
<dbReference type="Gene3D" id="3.10.450.50">
    <property type="match status" value="1"/>
</dbReference>
<feature type="domain" description="Protein kinase" evidence="14">
    <location>
        <begin position="13"/>
        <end position="271"/>
    </location>
</feature>
<dbReference type="Pfam" id="PF00069">
    <property type="entry name" value="Pkinase"/>
    <property type="match status" value="1"/>
</dbReference>
<dbReference type="InterPro" id="IPR017441">
    <property type="entry name" value="Protein_kinase_ATP_BS"/>
</dbReference>
<evidence type="ECO:0000256" key="9">
    <source>
        <dbReference type="ARBA" id="ARBA00022860"/>
    </source>
</evidence>